<dbReference type="EMBL" id="CP003200">
    <property type="protein sequence ID" value="AEW61435.1"/>
    <property type="molecule type" value="Genomic_DNA"/>
</dbReference>
<dbReference type="RefSeq" id="YP_005227037.1">
    <property type="nucleotide sequence ID" value="NC_016845.1"/>
</dbReference>
<keyword evidence="2" id="KW-1185">Reference proteome</keyword>
<accession>A0A0H3GNM1</accession>
<dbReference type="PATRIC" id="fig|1125630.4.peg.2659"/>
<evidence type="ECO:0000313" key="1">
    <source>
        <dbReference type="EMBL" id="AEW61435.1"/>
    </source>
</evidence>
<gene>
    <name evidence="1" type="ordered locus">KPHS_27370</name>
</gene>
<dbReference type="STRING" id="1125630.KPHS_27370"/>
<sequence length="47" mass="5471">MGRVAFRVDKGKRSLCARADVNVDNYVTSEAEHNHYQLHLFLFFVES</sequence>
<name>A0A0H3GNM1_KLEPH</name>
<evidence type="ECO:0000313" key="2">
    <source>
        <dbReference type="Proteomes" id="UP000007841"/>
    </source>
</evidence>
<protein>
    <submittedName>
        <fullName evidence="1">Uncharacterized protein</fullName>
    </submittedName>
</protein>
<dbReference type="KEGG" id="kpm:KPHS_27370"/>
<proteinExistence type="predicted"/>
<dbReference type="Proteomes" id="UP000007841">
    <property type="component" value="Chromosome"/>
</dbReference>
<organism evidence="1 2">
    <name type="scientific">Klebsiella pneumoniae subsp. pneumoniae (strain HS11286)</name>
    <dbReference type="NCBI Taxonomy" id="1125630"/>
    <lineage>
        <taxon>Bacteria</taxon>
        <taxon>Pseudomonadati</taxon>
        <taxon>Pseudomonadota</taxon>
        <taxon>Gammaproteobacteria</taxon>
        <taxon>Enterobacterales</taxon>
        <taxon>Enterobacteriaceae</taxon>
        <taxon>Klebsiella/Raoultella group</taxon>
        <taxon>Klebsiella</taxon>
        <taxon>Klebsiella pneumoniae complex</taxon>
    </lineage>
</organism>
<reference evidence="1 2" key="1">
    <citation type="journal article" date="2012" name="J. Bacteriol.">
        <title>Complete genome sequence of Klebsiella pneumoniae subsp. pneumoniae HS11286, a multidrug-resistant strain isolated from human sputum.</title>
        <authorList>
            <person name="Liu P."/>
            <person name="Li P."/>
            <person name="Jiang X."/>
            <person name="Bi D."/>
            <person name="Xie Y."/>
            <person name="Tai C."/>
            <person name="Deng Z."/>
            <person name="Rajakumar K."/>
            <person name="Ou H.Y."/>
        </authorList>
    </citation>
    <scope>NUCLEOTIDE SEQUENCE [LARGE SCALE GENOMIC DNA]</scope>
    <source>
        <strain evidence="1 2">HS11286</strain>
    </source>
</reference>
<dbReference type="RefSeq" id="WP_004184140.1">
    <property type="nucleotide sequence ID" value="NC_016845.1"/>
</dbReference>
<dbReference type="AlphaFoldDB" id="A0A0H3GNM1"/>
<dbReference type="HOGENOM" id="CLU_3169200_0_0_6"/>
<dbReference type="GeneID" id="11847755"/>